<dbReference type="PANTHER" id="PTHR11923:SF50">
    <property type="entry name" value="GH19047P"/>
    <property type="match status" value="1"/>
</dbReference>
<evidence type="ECO:0008006" key="12">
    <source>
        <dbReference type="Google" id="ProtNLM"/>
    </source>
</evidence>
<dbReference type="Pfam" id="PF01130">
    <property type="entry name" value="CD36"/>
    <property type="match status" value="1"/>
</dbReference>
<dbReference type="InParanoid" id="A0A7M7G1Q8"/>
<evidence type="ECO:0000256" key="9">
    <source>
        <dbReference type="SAM" id="Phobius"/>
    </source>
</evidence>
<evidence type="ECO:0000313" key="11">
    <source>
        <dbReference type="Proteomes" id="UP000002358"/>
    </source>
</evidence>
<keyword evidence="6 9" id="KW-0472">Membrane</keyword>
<keyword evidence="11" id="KW-1185">Reference proteome</keyword>
<protein>
    <recommendedName>
        <fullName evidence="12">Scavenger receptor class B member 1</fullName>
    </recommendedName>
</protein>
<evidence type="ECO:0000256" key="4">
    <source>
        <dbReference type="ARBA" id="ARBA00022692"/>
    </source>
</evidence>
<reference evidence="10" key="1">
    <citation type="submission" date="2021-01" db="UniProtKB">
        <authorList>
            <consortium name="EnsemblMetazoa"/>
        </authorList>
    </citation>
    <scope>IDENTIFICATION</scope>
</reference>
<dbReference type="KEGG" id="nvi:100114590"/>
<evidence type="ECO:0000256" key="8">
    <source>
        <dbReference type="SAM" id="MobiDB-lite"/>
    </source>
</evidence>
<accession>A0A7M7G1Q8</accession>
<dbReference type="GeneID" id="100114590"/>
<dbReference type="PANTHER" id="PTHR11923">
    <property type="entry name" value="SCAVENGER RECEPTOR CLASS B TYPE-1 SR-B1"/>
    <property type="match status" value="1"/>
</dbReference>
<keyword evidence="5 9" id="KW-1133">Transmembrane helix</keyword>
<comment type="subcellular location">
    <subcellularLocation>
        <location evidence="1">Cell membrane</location>
    </subcellularLocation>
</comment>
<feature type="transmembrane region" description="Helical" evidence="9">
    <location>
        <begin position="38"/>
        <end position="59"/>
    </location>
</feature>
<feature type="compositionally biased region" description="Basic and acidic residues" evidence="8">
    <location>
        <begin position="1"/>
        <end position="18"/>
    </location>
</feature>
<evidence type="ECO:0000256" key="6">
    <source>
        <dbReference type="ARBA" id="ARBA00023136"/>
    </source>
</evidence>
<dbReference type="RefSeq" id="XP_001599553.2">
    <property type="nucleotide sequence ID" value="XM_001599503.6"/>
</dbReference>
<dbReference type="GO" id="GO:0005886">
    <property type="term" value="C:plasma membrane"/>
    <property type="evidence" value="ECO:0007669"/>
    <property type="project" value="UniProtKB-SubCell"/>
</dbReference>
<keyword evidence="4 9" id="KW-0812">Transmembrane</keyword>
<dbReference type="GO" id="GO:0005737">
    <property type="term" value="C:cytoplasm"/>
    <property type="evidence" value="ECO:0007669"/>
    <property type="project" value="TreeGrafter"/>
</dbReference>
<evidence type="ECO:0000256" key="2">
    <source>
        <dbReference type="ARBA" id="ARBA00010532"/>
    </source>
</evidence>
<dbReference type="SMR" id="A0A7M7G1Q8"/>
<keyword evidence="7" id="KW-0325">Glycoprotein</keyword>
<feature type="transmembrane region" description="Helical" evidence="9">
    <location>
        <begin position="485"/>
        <end position="504"/>
    </location>
</feature>
<proteinExistence type="inferred from homology"/>
<sequence>MTSCAEKKQPVKELRDESSSSDMTAPMPSCRRLFARNWAVWLLSSLAVFSLGLLSLTWLTDFFNDAIVSNLQLSNGSLSFAWWQRPSVRAVYRIRIFNYTNVDEFMNGEAEKLRVQELGPYIYRETLTRVNPEIEEDGRLSYQEQRTYQWEGGSPDDERIVVPNVPLFTAMAFSRDMSFLAQVSLTAVLSTIRAKPFIQVRAGDFLWGYDDELFRISKPVLAWQQNIPFDKFGILAFKAGLSNDRMTIDTGVEDLRYLGNTVRMNGKESRNVWQDESCDKIEGSDGSMFPPQMIRDHNYTLKVYAKEMCRSIPLQYYGEGHSKGIPTLRYKLPEDIFEATPTKNSCFCQRVLEDSENVTHVCAPKGLFNSSACNFGAPMISSFPHFYQADKSVLDYVDGLEPKEELHGSYLDLHPRLAVPIGGWSRVQINLEARKADAVPFMGRIKDGTILPILWVEVGIDEIPESVMNILYHAHFTASAVEACLHWGSLLGLILAVVSLGCLLSKRRNEKHIVLHRNVSGQDPLIETGEAKSVGPCSIYFEKE</sequence>
<feature type="region of interest" description="Disordered" evidence="8">
    <location>
        <begin position="1"/>
        <end position="25"/>
    </location>
</feature>
<dbReference type="InterPro" id="IPR002159">
    <property type="entry name" value="CD36_fam"/>
</dbReference>
<evidence type="ECO:0000256" key="1">
    <source>
        <dbReference type="ARBA" id="ARBA00004236"/>
    </source>
</evidence>
<dbReference type="Proteomes" id="UP000002358">
    <property type="component" value="Unassembled WGS sequence"/>
</dbReference>
<name>A0A7M7G1Q8_NASVI</name>
<evidence type="ECO:0000313" key="10">
    <source>
        <dbReference type="EnsemblMetazoa" id="XP_001599553"/>
    </source>
</evidence>
<keyword evidence="3" id="KW-1003">Cell membrane</keyword>
<dbReference type="AlphaFoldDB" id="A0A7M7G1Q8"/>
<dbReference type="PRINTS" id="PR01609">
    <property type="entry name" value="CD36FAMILY"/>
</dbReference>
<evidence type="ECO:0000256" key="5">
    <source>
        <dbReference type="ARBA" id="ARBA00022989"/>
    </source>
</evidence>
<organism evidence="10 11">
    <name type="scientific">Nasonia vitripennis</name>
    <name type="common">Parasitic wasp</name>
    <dbReference type="NCBI Taxonomy" id="7425"/>
    <lineage>
        <taxon>Eukaryota</taxon>
        <taxon>Metazoa</taxon>
        <taxon>Ecdysozoa</taxon>
        <taxon>Arthropoda</taxon>
        <taxon>Hexapoda</taxon>
        <taxon>Insecta</taxon>
        <taxon>Pterygota</taxon>
        <taxon>Neoptera</taxon>
        <taxon>Endopterygota</taxon>
        <taxon>Hymenoptera</taxon>
        <taxon>Apocrita</taxon>
        <taxon>Proctotrupomorpha</taxon>
        <taxon>Chalcidoidea</taxon>
        <taxon>Pteromalidae</taxon>
        <taxon>Pteromalinae</taxon>
        <taxon>Nasonia</taxon>
    </lineage>
</organism>
<comment type="similarity">
    <text evidence="2">Belongs to the CD36 family.</text>
</comment>
<evidence type="ECO:0000256" key="3">
    <source>
        <dbReference type="ARBA" id="ARBA00022475"/>
    </source>
</evidence>
<dbReference type="GO" id="GO:0005044">
    <property type="term" value="F:scavenger receptor activity"/>
    <property type="evidence" value="ECO:0007669"/>
    <property type="project" value="TreeGrafter"/>
</dbReference>
<dbReference type="EnsemblMetazoa" id="XM_001599503">
    <property type="protein sequence ID" value="XP_001599553"/>
    <property type="gene ID" value="LOC100114590"/>
</dbReference>
<evidence type="ECO:0000256" key="7">
    <source>
        <dbReference type="ARBA" id="ARBA00023180"/>
    </source>
</evidence>
<dbReference type="OrthoDB" id="18585at2759"/>